<dbReference type="PANTHER" id="PTHR10322:SF23">
    <property type="entry name" value="DNA POLYMERASE DELTA CATALYTIC SUBUNIT"/>
    <property type="match status" value="1"/>
</dbReference>
<dbReference type="EMBL" id="JANKHO010000783">
    <property type="protein sequence ID" value="KAJ3506297.1"/>
    <property type="molecule type" value="Genomic_DNA"/>
</dbReference>
<organism evidence="12 13">
    <name type="scientific">Agrocybe chaxingu</name>
    <dbReference type="NCBI Taxonomy" id="84603"/>
    <lineage>
        <taxon>Eukaryota</taxon>
        <taxon>Fungi</taxon>
        <taxon>Dikarya</taxon>
        <taxon>Basidiomycota</taxon>
        <taxon>Agaricomycotina</taxon>
        <taxon>Agaricomycetes</taxon>
        <taxon>Agaricomycetidae</taxon>
        <taxon>Agaricales</taxon>
        <taxon>Agaricineae</taxon>
        <taxon>Strophariaceae</taxon>
        <taxon>Agrocybe</taxon>
    </lineage>
</organism>
<feature type="domain" description="DNA-directed DNA polymerase family B exonuclease" evidence="11">
    <location>
        <begin position="83"/>
        <end position="304"/>
    </location>
</feature>
<keyword evidence="5" id="KW-0235">DNA replication</keyword>
<evidence type="ECO:0000259" key="11">
    <source>
        <dbReference type="Pfam" id="PF03104"/>
    </source>
</evidence>
<evidence type="ECO:0000256" key="3">
    <source>
        <dbReference type="ARBA" id="ARBA00022679"/>
    </source>
</evidence>
<dbReference type="GO" id="GO:0006287">
    <property type="term" value="P:base-excision repair, gap-filling"/>
    <property type="evidence" value="ECO:0007669"/>
    <property type="project" value="TreeGrafter"/>
</dbReference>
<dbReference type="SUPFAM" id="SSF53098">
    <property type="entry name" value="Ribonuclease H-like"/>
    <property type="match status" value="1"/>
</dbReference>
<protein>
    <recommendedName>
        <fullName evidence="8">DNA polymerase delta catalytic subunit</fullName>
        <ecNumber evidence="2">2.7.7.7</ecNumber>
    </recommendedName>
</protein>
<feature type="region of interest" description="Disordered" evidence="10">
    <location>
        <begin position="35"/>
        <end position="60"/>
    </location>
</feature>
<dbReference type="GO" id="GO:0008296">
    <property type="term" value="F:3'-5'-DNA exonuclease activity"/>
    <property type="evidence" value="ECO:0007669"/>
    <property type="project" value="TreeGrafter"/>
</dbReference>
<comment type="caution">
    <text evidence="12">The sequence shown here is derived from an EMBL/GenBank/DDBJ whole genome shotgun (WGS) entry which is preliminary data.</text>
</comment>
<keyword evidence="13" id="KW-1185">Reference proteome</keyword>
<dbReference type="PANTHER" id="PTHR10322">
    <property type="entry name" value="DNA POLYMERASE CATALYTIC SUBUNIT"/>
    <property type="match status" value="1"/>
</dbReference>
<dbReference type="Gene3D" id="3.30.420.10">
    <property type="entry name" value="Ribonuclease H-like superfamily/Ribonuclease H"/>
    <property type="match status" value="1"/>
</dbReference>
<name>A0A9W8JY81_9AGAR</name>
<evidence type="ECO:0000256" key="6">
    <source>
        <dbReference type="ARBA" id="ARBA00022932"/>
    </source>
</evidence>
<keyword evidence="3" id="KW-0808">Transferase</keyword>
<dbReference type="InterPro" id="IPR036397">
    <property type="entry name" value="RNaseH_sf"/>
</dbReference>
<dbReference type="FunFam" id="3.30.420.10:FF:000004">
    <property type="entry name" value="DNA polymerase"/>
    <property type="match status" value="1"/>
</dbReference>
<dbReference type="GO" id="GO:0045004">
    <property type="term" value="P:DNA replication proofreading"/>
    <property type="evidence" value="ECO:0007669"/>
    <property type="project" value="TreeGrafter"/>
</dbReference>
<dbReference type="Proteomes" id="UP001148786">
    <property type="component" value="Unassembled WGS sequence"/>
</dbReference>
<keyword evidence="7" id="KW-0238">DNA-binding</keyword>
<evidence type="ECO:0000256" key="8">
    <source>
        <dbReference type="ARBA" id="ARBA00024411"/>
    </source>
</evidence>
<keyword evidence="4" id="KW-0548">Nucleotidyltransferase</keyword>
<dbReference type="OrthoDB" id="2414538at2759"/>
<evidence type="ECO:0000256" key="4">
    <source>
        <dbReference type="ARBA" id="ARBA00022695"/>
    </source>
</evidence>
<evidence type="ECO:0000256" key="10">
    <source>
        <dbReference type="SAM" id="MobiDB-lite"/>
    </source>
</evidence>
<accession>A0A9W8JY81</accession>
<reference evidence="12" key="1">
    <citation type="submission" date="2022-07" db="EMBL/GenBank/DDBJ databases">
        <title>Genome Sequence of Agrocybe chaxingu.</title>
        <authorList>
            <person name="Buettner E."/>
        </authorList>
    </citation>
    <scope>NUCLEOTIDE SEQUENCE</scope>
    <source>
        <strain evidence="12">MP-N11</strain>
    </source>
</reference>
<feature type="compositionally biased region" description="Polar residues" evidence="10">
    <location>
        <begin position="1"/>
        <end position="18"/>
    </location>
</feature>
<evidence type="ECO:0000256" key="5">
    <source>
        <dbReference type="ARBA" id="ARBA00022705"/>
    </source>
</evidence>
<dbReference type="Gene3D" id="2.40.50.730">
    <property type="match status" value="1"/>
</dbReference>
<dbReference type="InterPro" id="IPR006133">
    <property type="entry name" value="DNA-dir_DNA_pol_B_exonuc"/>
</dbReference>
<feature type="compositionally biased region" description="Basic and acidic residues" evidence="10">
    <location>
        <begin position="35"/>
        <end position="47"/>
    </location>
</feature>
<dbReference type="GO" id="GO:0003887">
    <property type="term" value="F:DNA-directed DNA polymerase activity"/>
    <property type="evidence" value="ECO:0007669"/>
    <property type="project" value="UniProtKB-KW"/>
</dbReference>
<dbReference type="InterPro" id="IPR012337">
    <property type="entry name" value="RNaseH-like_sf"/>
</dbReference>
<evidence type="ECO:0000256" key="7">
    <source>
        <dbReference type="ARBA" id="ARBA00023125"/>
    </source>
</evidence>
<dbReference type="Pfam" id="PF03104">
    <property type="entry name" value="DNA_pol_B_exo1"/>
    <property type="match status" value="1"/>
</dbReference>
<evidence type="ECO:0000313" key="12">
    <source>
        <dbReference type="EMBL" id="KAJ3506297.1"/>
    </source>
</evidence>
<keyword evidence="6" id="KW-0239">DNA-directed DNA polymerase</keyword>
<evidence type="ECO:0000256" key="1">
    <source>
        <dbReference type="ARBA" id="ARBA00005755"/>
    </source>
</evidence>
<evidence type="ECO:0000256" key="9">
    <source>
        <dbReference type="ARBA" id="ARBA00049244"/>
    </source>
</evidence>
<dbReference type="AlphaFoldDB" id="A0A9W8JY81"/>
<comment type="similarity">
    <text evidence="1">Belongs to the DNA polymerase type-B family.</text>
</comment>
<evidence type="ECO:0000256" key="2">
    <source>
        <dbReference type="ARBA" id="ARBA00012417"/>
    </source>
</evidence>
<dbReference type="GO" id="GO:0006297">
    <property type="term" value="P:nucleotide-excision repair, DNA gap filling"/>
    <property type="evidence" value="ECO:0007669"/>
    <property type="project" value="TreeGrafter"/>
</dbReference>
<comment type="catalytic activity">
    <reaction evidence="9">
        <text>DNA(n) + a 2'-deoxyribonucleoside 5'-triphosphate = DNA(n+1) + diphosphate</text>
        <dbReference type="Rhea" id="RHEA:22508"/>
        <dbReference type="Rhea" id="RHEA-COMP:17339"/>
        <dbReference type="Rhea" id="RHEA-COMP:17340"/>
        <dbReference type="ChEBI" id="CHEBI:33019"/>
        <dbReference type="ChEBI" id="CHEBI:61560"/>
        <dbReference type="ChEBI" id="CHEBI:173112"/>
        <dbReference type="EC" id="2.7.7.7"/>
    </reaction>
</comment>
<dbReference type="GO" id="GO:0043625">
    <property type="term" value="C:delta DNA polymerase complex"/>
    <property type="evidence" value="ECO:0007669"/>
    <property type="project" value="TreeGrafter"/>
</dbReference>
<proteinExistence type="inferred from homology"/>
<gene>
    <name evidence="12" type="ORF">NLJ89_g6945</name>
</gene>
<evidence type="ECO:0000313" key="13">
    <source>
        <dbReference type="Proteomes" id="UP001148786"/>
    </source>
</evidence>
<sequence length="413" mass="47051">MADAASSTNEPEQPSTSKRPIVPAASFADVLKDLSKDDDSTQEEARWARSTQQQSDEARPSITRLFSSGNCEYKGLFTSPELTYEAAVPYFLRFLIDSEIKAFTWLKLPSDKYHIVSPEKRVSTCQLEVSIDVDDLLICDPVDNKEKTTPLRVLSFDIECSIPDKRDRFSSPKSDSVIQIANMVTTYGQAVPFIRNVFTLGSCSAISGTQVLSFEGEKDLLMAWHKFFVEVDPDVVIGYNITQFDIPYLLHRSHTLKLPGFPFLGRIKASPQRMPARDRTLFLECPGYEGRLILDVYHHIRERFPDLQGEGIYKLNGVSMHFLGQRKEDIDYLQIPALQNGNADSRRDLAVYCLKDVYLPLLLFEKLKCLEKEVKDAKDAHVPFNVMRVWRPCIEIAKQCLHAIQHQYVMADK</sequence>
<dbReference type="InterPro" id="IPR050240">
    <property type="entry name" value="DNA_pol_type-B"/>
</dbReference>
<dbReference type="GO" id="GO:0003677">
    <property type="term" value="F:DNA binding"/>
    <property type="evidence" value="ECO:0007669"/>
    <property type="project" value="UniProtKB-KW"/>
</dbReference>
<dbReference type="EC" id="2.7.7.7" evidence="2"/>
<feature type="region of interest" description="Disordered" evidence="10">
    <location>
        <begin position="1"/>
        <end position="23"/>
    </location>
</feature>